<dbReference type="SUPFAM" id="SSF48371">
    <property type="entry name" value="ARM repeat"/>
    <property type="match status" value="1"/>
</dbReference>
<feature type="repeat" description="ARM" evidence="2">
    <location>
        <begin position="78"/>
        <end position="121"/>
    </location>
</feature>
<sequence length="258" mass="28615">MAFMARRQRILENAARELRIMAKIRKENRKLIAEEGGIPLLCHLLHSKNGKAQENAVTALLNLSIQYENKRRIMEEARCLSSIVEVLRRGLTAEVRENAAAALFSLSAVHDYKKKIVEEAGGLEGLAELLRKGRPRERKDAAMALFNLATHPESWRRMVDSGAMRALLGALEDDDVAEEVAGAVEMLAREPVVAGMVGLAGIMRAGSSRGRENAAAALHEICRSGGKVMAERVARSGWYRQWLWQGPRGQGGRRLRSR</sequence>
<feature type="repeat" description="ARM" evidence="2">
    <location>
        <begin position="121"/>
        <end position="163"/>
    </location>
</feature>
<dbReference type="PROSITE" id="PS50176">
    <property type="entry name" value="ARM_REPEAT"/>
    <property type="match status" value="3"/>
</dbReference>
<organism evidence="5 7">
    <name type="scientific">Vanilla planifolia</name>
    <name type="common">Vanilla</name>
    <dbReference type="NCBI Taxonomy" id="51239"/>
    <lineage>
        <taxon>Eukaryota</taxon>
        <taxon>Viridiplantae</taxon>
        <taxon>Streptophyta</taxon>
        <taxon>Embryophyta</taxon>
        <taxon>Tracheophyta</taxon>
        <taxon>Spermatophyta</taxon>
        <taxon>Magnoliopsida</taxon>
        <taxon>Liliopsida</taxon>
        <taxon>Asparagales</taxon>
        <taxon>Orchidaceae</taxon>
        <taxon>Vanilloideae</taxon>
        <taxon>Vanilleae</taxon>
        <taxon>Vanilla</taxon>
    </lineage>
</organism>
<evidence type="ECO:0000259" key="3">
    <source>
        <dbReference type="Pfam" id="PF25598"/>
    </source>
</evidence>
<dbReference type="Proteomes" id="UP000636800">
    <property type="component" value="Chromosome 13"/>
</dbReference>
<evidence type="ECO:0000313" key="4">
    <source>
        <dbReference type="EMBL" id="KAG0454768.1"/>
    </source>
</evidence>
<proteinExistence type="predicted"/>
<dbReference type="PANTHER" id="PTHR23315">
    <property type="entry name" value="U BOX DOMAIN-CONTAINING"/>
    <property type="match status" value="1"/>
</dbReference>
<dbReference type="Pfam" id="PF25598">
    <property type="entry name" value="ARM_PUB"/>
    <property type="match status" value="1"/>
</dbReference>
<evidence type="ECO:0000313" key="7">
    <source>
        <dbReference type="Proteomes" id="UP000639772"/>
    </source>
</evidence>
<dbReference type="SMART" id="SM00185">
    <property type="entry name" value="ARM"/>
    <property type="match status" value="4"/>
</dbReference>
<accession>A0A835PL37</accession>
<evidence type="ECO:0000256" key="1">
    <source>
        <dbReference type="ARBA" id="ARBA00022786"/>
    </source>
</evidence>
<dbReference type="InterPro" id="IPR016024">
    <property type="entry name" value="ARM-type_fold"/>
</dbReference>
<keyword evidence="6" id="KW-1185">Reference proteome</keyword>
<dbReference type="EMBL" id="JADCNL010000013">
    <property type="protein sequence ID" value="KAG0454768.1"/>
    <property type="molecule type" value="Genomic_DNA"/>
</dbReference>
<dbReference type="InterPro" id="IPR000225">
    <property type="entry name" value="Armadillo"/>
</dbReference>
<evidence type="ECO:0000313" key="6">
    <source>
        <dbReference type="Proteomes" id="UP000636800"/>
    </source>
</evidence>
<gene>
    <name evidence="5" type="ORF">HPP92_023718</name>
    <name evidence="4" type="ORF">HPP92_024060</name>
</gene>
<evidence type="ECO:0000313" key="5">
    <source>
        <dbReference type="EMBL" id="KAG0455930.1"/>
    </source>
</evidence>
<feature type="repeat" description="ARM" evidence="2">
    <location>
        <begin position="36"/>
        <end position="78"/>
    </location>
</feature>
<dbReference type="InterPro" id="IPR011989">
    <property type="entry name" value="ARM-like"/>
</dbReference>
<keyword evidence="1" id="KW-0833">Ubl conjugation pathway</keyword>
<dbReference type="EMBL" id="JADCNM010000013">
    <property type="protein sequence ID" value="KAG0455930.1"/>
    <property type="molecule type" value="Genomic_DNA"/>
</dbReference>
<comment type="caution">
    <text evidence="5">The sequence shown here is derived from an EMBL/GenBank/DDBJ whole genome shotgun (WGS) entry which is preliminary data.</text>
</comment>
<feature type="domain" description="U-box" evidence="3">
    <location>
        <begin position="12"/>
        <end position="188"/>
    </location>
</feature>
<dbReference type="InterPro" id="IPR058678">
    <property type="entry name" value="ARM_PUB"/>
</dbReference>
<dbReference type="Gene3D" id="1.25.10.10">
    <property type="entry name" value="Leucine-rich Repeat Variant"/>
    <property type="match status" value="1"/>
</dbReference>
<dbReference type="AlphaFoldDB" id="A0A835PL37"/>
<evidence type="ECO:0000256" key="2">
    <source>
        <dbReference type="PROSITE-ProRule" id="PRU00259"/>
    </source>
</evidence>
<reference evidence="6 7" key="1">
    <citation type="journal article" date="2020" name="Nat. Food">
        <title>A phased Vanilla planifolia genome enables genetic improvement of flavour and production.</title>
        <authorList>
            <person name="Hasing T."/>
            <person name="Tang H."/>
            <person name="Brym M."/>
            <person name="Khazi F."/>
            <person name="Huang T."/>
            <person name="Chambers A.H."/>
        </authorList>
    </citation>
    <scope>NUCLEOTIDE SEQUENCE [LARGE SCALE GENOMIC DNA]</scope>
    <source>
        <tissue evidence="5">Leaf</tissue>
    </source>
</reference>
<protein>
    <recommendedName>
        <fullName evidence="3">U-box domain-containing protein</fullName>
    </recommendedName>
</protein>
<dbReference type="OrthoDB" id="10064100at2759"/>
<dbReference type="PANTHER" id="PTHR23315:SF266">
    <property type="entry name" value="U-BOX DOMAIN-CONTAINING PROTEIN 17"/>
    <property type="match status" value="1"/>
</dbReference>
<name>A0A835PL37_VANPL</name>
<dbReference type="Proteomes" id="UP000639772">
    <property type="component" value="Chromosome 13"/>
</dbReference>